<keyword evidence="2 9" id="KW-0812">Transmembrane</keyword>
<feature type="compositionally biased region" description="Basic and acidic residues" evidence="8">
    <location>
        <begin position="7"/>
        <end position="20"/>
    </location>
</feature>
<evidence type="ECO:0000313" key="11">
    <source>
        <dbReference type="Proteomes" id="UP000800092"/>
    </source>
</evidence>
<evidence type="ECO:0000256" key="7">
    <source>
        <dbReference type="ARBA" id="ARBA00034313"/>
    </source>
</evidence>
<proteinExistence type="inferred from homology"/>
<sequence>MGACSHVNDRLSTPERSHRSTDDWFLGNACSENFTSSLHIVRYTIFKRDLDFLTSTSGQTIEHRGTKNMTKNRSIPLSLPALAVITGSFLSGAMLSISLITVPFLLDTNTQPAHMVRQWTRLYHYGHILLPSLSIITCLLYIYTAIGKRGSSKVPPRYWTSHLTAGAVTVLMVPFTLIFMAPTNNALFQIDEETKSPGGEMAASLDNVQALVRLWTKMHAIRSLFPLYGAVVGMKGLSNERYA</sequence>
<dbReference type="OrthoDB" id="5954308at2759"/>
<dbReference type="PANTHER" id="PTHR35042:SF3">
    <property type="entry name" value="ANTHRONE OXYGENASE-RELATED"/>
    <property type="match status" value="1"/>
</dbReference>
<feature type="transmembrane region" description="Helical" evidence="9">
    <location>
        <begin position="77"/>
        <end position="105"/>
    </location>
</feature>
<keyword evidence="6 9" id="KW-0472">Membrane</keyword>
<organism evidence="10 11">
    <name type="scientific">Viridothelium virens</name>
    <name type="common">Speckled blister lichen</name>
    <name type="synonym">Trypethelium virens</name>
    <dbReference type="NCBI Taxonomy" id="1048519"/>
    <lineage>
        <taxon>Eukaryota</taxon>
        <taxon>Fungi</taxon>
        <taxon>Dikarya</taxon>
        <taxon>Ascomycota</taxon>
        <taxon>Pezizomycotina</taxon>
        <taxon>Dothideomycetes</taxon>
        <taxon>Dothideomycetes incertae sedis</taxon>
        <taxon>Trypetheliales</taxon>
        <taxon>Trypetheliaceae</taxon>
        <taxon>Viridothelium</taxon>
    </lineage>
</organism>
<evidence type="ECO:0000256" key="4">
    <source>
        <dbReference type="ARBA" id="ARBA00023002"/>
    </source>
</evidence>
<comment type="similarity">
    <text evidence="7">Belongs to the anthrone oxygenase family.</text>
</comment>
<evidence type="ECO:0000256" key="8">
    <source>
        <dbReference type="SAM" id="MobiDB-lite"/>
    </source>
</evidence>
<feature type="transmembrane region" description="Helical" evidence="9">
    <location>
        <begin position="158"/>
        <end position="181"/>
    </location>
</feature>
<evidence type="ECO:0000256" key="2">
    <source>
        <dbReference type="ARBA" id="ARBA00022692"/>
    </source>
</evidence>
<accession>A0A6A6H4E6</accession>
<dbReference type="Pfam" id="PF08592">
    <property type="entry name" value="Anthrone_oxy"/>
    <property type="match status" value="1"/>
</dbReference>
<evidence type="ECO:0000256" key="3">
    <source>
        <dbReference type="ARBA" id="ARBA00022989"/>
    </source>
</evidence>
<reference evidence="10" key="1">
    <citation type="journal article" date="2020" name="Stud. Mycol.">
        <title>101 Dothideomycetes genomes: a test case for predicting lifestyles and emergence of pathogens.</title>
        <authorList>
            <person name="Haridas S."/>
            <person name="Albert R."/>
            <person name="Binder M."/>
            <person name="Bloem J."/>
            <person name="Labutti K."/>
            <person name="Salamov A."/>
            <person name="Andreopoulos B."/>
            <person name="Baker S."/>
            <person name="Barry K."/>
            <person name="Bills G."/>
            <person name="Bluhm B."/>
            <person name="Cannon C."/>
            <person name="Castanera R."/>
            <person name="Culley D."/>
            <person name="Daum C."/>
            <person name="Ezra D."/>
            <person name="Gonzalez J."/>
            <person name="Henrissat B."/>
            <person name="Kuo A."/>
            <person name="Liang C."/>
            <person name="Lipzen A."/>
            <person name="Lutzoni F."/>
            <person name="Magnuson J."/>
            <person name="Mondo S."/>
            <person name="Nolan M."/>
            <person name="Ohm R."/>
            <person name="Pangilinan J."/>
            <person name="Park H.-J."/>
            <person name="Ramirez L."/>
            <person name="Alfaro M."/>
            <person name="Sun H."/>
            <person name="Tritt A."/>
            <person name="Yoshinaga Y."/>
            <person name="Zwiers L.-H."/>
            <person name="Turgeon B."/>
            <person name="Goodwin S."/>
            <person name="Spatafora J."/>
            <person name="Crous P."/>
            <person name="Grigoriev I."/>
        </authorList>
    </citation>
    <scope>NUCLEOTIDE SEQUENCE</scope>
    <source>
        <strain evidence="10">Tuck. ex Michener</strain>
    </source>
</reference>
<dbReference type="PANTHER" id="PTHR35042">
    <property type="entry name" value="ANTHRONE OXYGENASE ENCC"/>
    <property type="match status" value="1"/>
</dbReference>
<evidence type="ECO:0000256" key="5">
    <source>
        <dbReference type="ARBA" id="ARBA00023033"/>
    </source>
</evidence>
<dbReference type="GO" id="GO:0016020">
    <property type="term" value="C:membrane"/>
    <property type="evidence" value="ECO:0007669"/>
    <property type="project" value="UniProtKB-SubCell"/>
</dbReference>
<evidence type="ECO:0000256" key="6">
    <source>
        <dbReference type="ARBA" id="ARBA00023136"/>
    </source>
</evidence>
<dbReference type="EMBL" id="ML991811">
    <property type="protein sequence ID" value="KAF2232872.1"/>
    <property type="molecule type" value="Genomic_DNA"/>
</dbReference>
<evidence type="ECO:0000256" key="1">
    <source>
        <dbReference type="ARBA" id="ARBA00004141"/>
    </source>
</evidence>
<keyword evidence="5" id="KW-0503">Monooxygenase</keyword>
<name>A0A6A6H4E6_VIRVR</name>
<feature type="region of interest" description="Disordered" evidence="8">
    <location>
        <begin position="1"/>
        <end position="20"/>
    </location>
</feature>
<evidence type="ECO:0000256" key="9">
    <source>
        <dbReference type="SAM" id="Phobius"/>
    </source>
</evidence>
<dbReference type="GO" id="GO:0004497">
    <property type="term" value="F:monooxygenase activity"/>
    <property type="evidence" value="ECO:0007669"/>
    <property type="project" value="UniProtKB-KW"/>
</dbReference>
<keyword evidence="11" id="KW-1185">Reference proteome</keyword>
<evidence type="ECO:0000313" key="10">
    <source>
        <dbReference type="EMBL" id="KAF2232872.1"/>
    </source>
</evidence>
<gene>
    <name evidence="10" type="ORF">EV356DRAFT_232039</name>
</gene>
<dbReference type="Proteomes" id="UP000800092">
    <property type="component" value="Unassembled WGS sequence"/>
</dbReference>
<comment type="subcellular location">
    <subcellularLocation>
        <location evidence="1">Membrane</location>
        <topology evidence="1">Multi-pass membrane protein</topology>
    </subcellularLocation>
</comment>
<dbReference type="InterPro" id="IPR013901">
    <property type="entry name" value="Anthrone_oxy"/>
</dbReference>
<keyword evidence="3 9" id="KW-1133">Transmembrane helix</keyword>
<protein>
    <submittedName>
        <fullName evidence="10">DUF1772-domain-containing protein</fullName>
    </submittedName>
</protein>
<keyword evidence="4" id="KW-0560">Oxidoreductase</keyword>
<dbReference type="AlphaFoldDB" id="A0A6A6H4E6"/>
<feature type="transmembrane region" description="Helical" evidence="9">
    <location>
        <begin position="125"/>
        <end position="146"/>
    </location>
</feature>